<dbReference type="GO" id="GO:0005524">
    <property type="term" value="F:ATP binding"/>
    <property type="evidence" value="ECO:0007669"/>
    <property type="project" value="UniProtKB-KW"/>
</dbReference>
<dbReference type="CDD" id="cd00088">
    <property type="entry name" value="HPT"/>
    <property type="match status" value="1"/>
</dbReference>
<keyword evidence="8" id="KW-0418">Kinase</keyword>
<keyword evidence="9" id="KW-0067">ATP-binding</keyword>
<dbReference type="EMBL" id="JAMWDU010000002">
    <property type="protein sequence ID" value="MCP8886934.1"/>
    <property type="molecule type" value="Genomic_DNA"/>
</dbReference>
<dbReference type="SUPFAM" id="SSF50341">
    <property type="entry name" value="CheW-like"/>
    <property type="match status" value="1"/>
</dbReference>
<evidence type="ECO:0000256" key="9">
    <source>
        <dbReference type="ARBA" id="ARBA00022840"/>
    </source>
</evidence>
<dbReference type="Pfam" id="PF01627">
    <property type="entry name" value="Hpt"/>
    <property type="match status" value="1"/>
</dbReference>
<dbReference type="Gene3D" id="1.10.287.560">
    <property type="entry name" value="Histidine kinase CheA-like, homodimeric domain"/>
    <property type="match status" value="1"/>
</dbReference>
<dbReference type="PANTHER" id="PTHR43395">
    <property type="entry name" value="SENSOR HISTIDINE KINASE CHEA"/>
    <property type="match status" value="1"/>
</dbReference>
<dbReference type="FunFam" id="3.30.565.10:FF:000016">
    <property type="entry name" value="Chemotaxis protein CheA, putative"/>
    <property type="match status" value="1"/>
</dbReference>
<dbReference type="Gene3D" id="2.30.30.40">
    <property type="entry name" value="SH3 Domains"/>
    <property type="match status" value="1"/>
</dbReference>
<dbReference type="InterPro" id="IPR004358">
    <property type="entry name" value="Sig_transdc_His_kin-like_C"/>
</dbReference>
<dbReference type="SMART" id="SM00260">
    <property type="entry name" value="CheW"/>
    <property type="match status" value="1"/>
</dbReference>
<dbReference type="CDD" id="cd00731">
    <property type="entry name" value="CheA_reg"/>
    <property type="match status" value="1"/>
</dbReference>
<dbReference type="InterPro" id="IPR051315">
    <property type="entry name" value="Bact_Chemotaxis_CheA"/>
</dbReference>
<protein>
    <recommendedName>
        <fullName evidence="3">Chemotaxis protein CheA</fullName>
        <ecNumber evidence="2">2.7.13.3</ecNumber>
    </recommendedName>
</protein>
<dbReference type="Proteomes" id="UP001060275">
    <property type="component" value="Unassembled WGS sequence"/>
</dbReference>
<evidence type="ECO:0000259" key="16">
    <source>
        <dbReference type="PROSITE" id="PS50894"/>
    </source>
</evidence>
<evidence type="ECO:0000256" key="2">
    <source>
        <dbReference type="ARBA" id="ARBA00012438"/>
    </source>
</evidence>
<evidence type="ECO:0000256" key="7">
    <source>
        <dbReference type="ARBA" id="ARBA00022741"/>
    </source>
</evidence>
<dbReference type="InterPro" id="IPR036097">
    <property type="entry name" value="HisK_dim/P_sf"/>
</dbReference>
<dbReference type="SUPFAM" id="SSF47226">
    <property type="entry name" value="Histidine-containing phosphotransfer domain, HPT domain"/>
    <property type="match status" value="1"/>
</dbReference>
<sequence length="777" mass="83174">MSDLDDFKATYFDECSELLTELEEQFAVIEEGERGADRLNAVFRAIHSIKGGAGAFGFSALVGFAHAYETLLDYVRDGRVELTDDVVVLCIRANDIVADHVNAAQSGEALPVDYGAEEKARFDALARGETGGDDDADADGEMMDDFDIDFTPVMVNLGGSMAEGEAPVEDVFESAPMAAAEGQWEIRFTPHRALYARANDPLLLFRELAALGTMSVRAVLGDVPPLSDFEPFAVYCSWEITLVSPGLSEVSIREVFEFVDGDCDIIIAQAGMVPSLADIGFDISEAPAPAVADAEPDLSSLLALTEEEVANPQEPVAPLADFIPEPPAGPVGAQDSFEEAPVLSFAALAEEIMPAAPPPAPKPPVAKAAPAAGGGESEEGGGRSVGVQSIRVDLDKVDRVVNMVGELVITQSMLTQQMDETLRARYTELVRGLEVLAQTTRGLQDSVMAIRAQPVKSVFSRMPRLVRELATKTSKKIKLETIGENTEIDKTVIEQLSDPLTHMIRNSADHGIEIPEKRLASGKSETGTIRLSAEQAGGNILIIVEDDGGGINRERVLQVARDKGVVAPDVNPTDEQIDQLIFAPGFSTASEVSDISGRGVGMDVVLSNIKKIGGSVHVRSWTGKGTRMTLRLPLTLAVLDVMLVKVGDSPYVVPLSSIVETMQCSRASFERVPSGGRVLQVRGEYVQVIDLGQRFGLATQVQETDQFVVLCETEGSQKVALVVDDIIGQQQVVIKSLEENFERVEGIAGGTILGDGNVALIVDVQGLRTTHLHQNAA</sequence>
<name>A0A9Q4ANB1_9HYPH</name>
<dbReference type="GO" id="GO:0006935">
    <property type="term" value="P:chemotaxis"/>
    <property type="evidence" value="ECO:0007669"/>
    <property type="project" value="UniProtKB-KW"/>
</dbReference>
<gene>
    <name evidence="17" type="ORF">NF348_07445</name>
</gene>
<accession>A0A9Q4ANB1</accession>
<dbReference type="InterPro" id="IPR036890">
    <property type="entry name" value="HATPase_C_sf"/>
</dbReference>
<dbReference type="InterPro" id="IPR005467">
    <property type="entry name" value="His_kinase_dom"/>
</dbReference>
<feature type="domain" description="CheW-like" evidence="15">
    <location>
        <begin position="638"/>
        <end position="773"/>
    </location>
</feature>
<keyword evidence="4" id="KW-0145">Chemotaxis</keyword>
<dbReference type="SUPFAM" id="SSF55874">
    <property type="entry name" value="ATPase domain of HSP90 chaperone/DNA topoisomerase II/histidine kinase"/>
    <property type="match status" value="1"/>
</dbReference>
<keyword evidence="10" id="KW-0902">Two-component regulatory system</keyword>
<comment type="function">
    <text evidence="11">Involved in the transmission of sensory signals from the chemoreceptors to the flagellar motors. CheA is autophosphorylated; it can transfer its phosphate group to either CheB or CheY.</text>
</comment>
<dbReference type="InterPro" id="IPR036061">
    <property type="entry name" value="CheW-like_dom_sf"/>
</dbReference>
<evidence type="ECO:0000313" key="18">
    <source>
        <dbReference type="Proteomes" id="UP001060275"/>
    </source>
</evidence>
<dbReference type="GO" id="GO:0005737">
    <property type="term" value="C:cytoplasm"/>
    <property type="evidence" value="ECO:0007669"/>
    <property type="project" value="InterPro"/>
</dbReference>
<dbReference type="InterPro" id="IPR036641">
    <property type="entry name" value="HPT_dom_sf"/>
</dbReference>
<feature type="domain" description="HPt" evidence="16">
    <location>
        <begin position="1"/>
        <end position="104"/>
    </location>
</feature>
<dbReference type="Pfam" id="PF02895">
    <property type="entry name" value="H-kinase_dim"/>
    <property type="match status" value="1"/>
</dbReference>
<dbReference type="Gene3D" id="1.20.120.160">
    <property type="entry name" value="HPT domain"/>
    <property type="match status" value="1"/>
</dbReference>
<evidence type="ECO:0000256" key="4">
    <source>
        <dbReference type="ARBA" id="ARBA00022500"/>
    </source>
</evidence>
<dbReference type="SUPFAM" id="SSF47384">
    <property type="entry name" value="Homodimeric domain of signal transducing histidine kinase"/>
    <property type="match status" value="1"/>
</dbReference>
<keyword evidence="6" id="KW-0808">Transferase</keyword>
<feature type="domain" description="Histidine kinase" evidence="14">
    <location>
        <begin position="425"/>
        <end position="636"/>
    </location>
</feature>
<evidence type="ECO:0000259" key="14">
    <source>
        <dbReference type="PROSITE" id="PS50109"/>
    </source>
</evidence>
<dbReference type="PROSITE" id="PS50894">
    <property type="entry name" value="HPT"/>
    <property type="match status" value="1"/>
</dbReference>
<dbReference type="InterPro" id="IPR037006">
    <property type="entry name" value="CheA-like_homodim_sf"/>
</dbReference>
<dbReference type="RefSeq" id="WP_254673394.1">
    <property type="nucleotide sequence ID" value="NZ_JAMWDU010000002.1"/>
</dbReference>
<organism evidence="17 18">
    <name type="scientific">Devosia ureilytica</name>
    <dbReference type="NCBI Taxonomy" id="2952754"/>
    <lineage>
        <taxon>Bacteria</taxon>
        <taxon>Pseudomonadati</taxon>
        <taxon>Pseudomonadota</taxon>
        <taxon>Alphaproteobacteria</taxon>
        <taxon>Hyphomicrobiales</taxon>
        <taxon>Devosiaceae</taxon>
        <taxon>Devosia</taxon>
    </lineage>
</organism>
<dbReference type="SMART" id="SM01231">
    <property type="entry name" value="H-kinase_dim"/>
    <property type="match status" value="1"/>
</dbReference>
<evidence type="ECO:0000256" key="6">
    <source>
        <dbReference type="ARBA" id="ARBA00022679"/>
    </source>
</evidence>
<dbReference type="FunFam" id="2.30.30.40:FF:000048">
    <property type="entry name" value="Chemotaxis protein CheA, putative"/>
    <property type="match status" value="1"/>
</dbReference>
<dbReference type="GO" id="GO:0000155">
    <property type="term" value="F:phosphorelay sensor kinase activity"/>
    <property type="evidence" value="ECO:0007669"/>
    <property type="project" value="InterPro"/>
</dbReference>
<comment type="caution">
    <text evidence="17">The sequence shown here is derived from an EMBL/GenBank/DDBJ whole genome shotgun (WGS) entry which is preliminary data.</text>
</comment>
<dbReference type="PROSITE" id="PS50109">
    <property type="entry name" value="HIS_KIN"/>
    <property type="match status" value="1"/>
</dbReference>
<dbReference type="SMART" id="SM00073">
    <property type="entry name" value="HPT"/>
    <property type="match status" value="1"/>
</dbReference>
<dbReference type="PRINTS" id="PR00344">
    <property type="entry name" value="BCTRLSENSOR"/>
</dbReference>
<dbReference type="InterPro" id="IPR008207">
    <property type="entry name" value="Sig_transdc_His_kin_Hpt_dom"/>
</dbReference>
<feature type="compositionally biased region" description="Pro residues" evidence="13">
    <location>
        <begin position="355"/>
        <end position="364"/>
    </location>
</feature>
<proteinExistence type="predicted"/>
<keyword evidence="18" id="KW-1185">Reference proteome</keyword>
<evidence type="ECO:0000256" key="1">
    <source>
        <dbReference type="ARBA" id="ARBA00000085"/>
    </source>
</evidence>
<evidence type="ECO:0000256" key="13">
    <source>
        <dbReference type="SAM" id="MobiDB-lite"/>
    </source>
</evidence>
<dbReference type="PROSITE" id="PS50851">
    <property type="entry name" value="CHEW"/>
    <property type="match status" value="1"/>
</dbReference>
<keyword evidence="5 12" id="KW-0597">Phosphoprotein</keyword>
<dbReference type="InterPro" id="IPR004105">
    <property type="entry name" value="CheA-like_dim"/>
</dbReference>
<dbReference type="InterPro" id="IPR002545">
    <property type="entry name" value="CheW-lke_dom"/>
</dbReference>
<dbReference type="PANTHER" id="PTHR43395:SF10">
    <property type="entry name" value="CHEMOTAXIS PROTEIN CHEA"/>
    <property type="match status" value="1"/>
</dbReference>
<dbReference type="InterPro" id="IPR003594">
    <property type="entry name" value="HATPase_dom"/>
</dbReference>
<evidence type="ECO:0000256" key="11">
    <source>
        <dbReference type="ARBA" id="ARBA00035100"/>
    </source>
</evidence>
<feature type="modified residue" description="Phosphohistidine" evidence="12">
    <location>
        <position position="47"/>
    </location>
</feature>
<evidence type="ECO:0000256" key="5">
    <source>
        <dbReference type="ARBA" id="ARBA00022553"/>
    </source>
</evidence>
<evidence type="ECO:0000313" key="17">
    <source>
        <dbReference type="EMBL" id="MCP8886934.1"/>
    </source>
</evidence>
<feature type="region of interest" description="Disordered" evidence="13">
    <location>
        <begin position="354"/>
        <end position="386"/>
    </location>
</feature>
<evidence type="ECO:0000256" key="12">
    <source>
        <dbReference type="PROSITE-ProRule" id="PRU00110"/>
    </source>
</evidence>
<keyword evidence="7" id="KW-0547">Nucleotide-binding</keyword>
<dbReference type="SMART" id="SM00387">
    <property type="entry name" value="HATPase_c"/>
    <property type="match status" value="1"/>
</dbReference>
<evidence type="ECO:0000256" key="8">
    <source>
        <dbReference type="ARBA" id="ARBA00022777"/>
    </source>
</evidence>
<dbReference type="Gene3D" id="3.30.565.10">
    <property type="entry name" value="Histidine kinase-like ATPase, C-terminal domain"/>
    <property type="match status" value="1"/>
</dbReference>
<dbReference type="CDD" id="cd16916">
    <property type="entry name" value="HATPase_CheA-like"/>
    <property type="match status" value="1"/>
</dbReference>
<evidence type="ECO:0000256" key="3">
    <source>
        <dbReference type="ARBA" id="ARBA00021495"/>
    </source>
</evidence>
<dbReference type="EC" id="2.7.13.3" evidence="2"/>
<dbReference type="AlphaFoldDB" id="A0A9Q4ANB1"/>
<evidence type="ECO:0000259" key="15">
    <source>
        <dbReference type="PROSITE" id="PS50851"/>
    </source>
</evidence>
<comment type="catalytic activity">
    <reaction evidence="1">
        <text>ATP + protein L-histidine = ADP + protein N-phospho-L-histidine.</text>
        <dbReference type="EC" id="2.7.13.3"/>
    </reaction>
</comment>
<dbReference type="Pfam" id="PF01584">
    <property type="entry name" value="CheW"/>
    <property type="match status" value="1"/>
</dbReference>
<evidence type="ECO:0000256" key="10">
    <source>
        <dbReference type="ARBA" id="ARBA00023012"/>
    </source>
</evidence>
<reference evidence="17" key="1">
    <citation type="submission" date="2022-06" db="EMBL/GenBank/DDBJ databases">
        <title>Devosia sp. XJ19-45 genome assembly.</title>
        <authorList>
            <person name="Li B."/>
            <person name="Cai M."/>
            <person name="Nie G."/>
            <person name="Li W."/>
        </authorList>
    </citation>
    <scope>NUCLEOTIDE SEQUENCE</scope>
    <source>
        <strain evidence="17">XJ19-45</strain>
    </source>
</reference>
<dbReference type="Pfam" id="PF02518">
    <property type="entry name" value="HATPase_c"/>
    <property type="match status" value="1"/>
</dbReference>